<dbReference type="GO" id="GO:0005886">
    <property type="term" value="C:plasma membrane"/>
    <property type="evidence" value="ECO:0007669"/>
    <property type="project" value="TreeGrafter"/>
</dbReference>
<proteinExistence type="predicted"/>
<keyword evidence="3" id="KW-1185">Reference proteome</keyword>
<feature type="domain" description="UspA" evidence="1">
    <location>
        <begin position="16"/>
        <end position="132"/>
    </location>
</feature>
<dbReference type="SUPFAM" id="SSF52402">
    <property type="entry name" value="Adenine nucleotide alpha hydrolases-like"/>
    <property type="match status" value="1"/>
</dbReference>
<accession>A0A2T4U6Z7</accession>
<dbReference type="PANTHER" id="PTHR45569">
    <property type="entry name" value="SENSOR PROTEIN KDPD"/>
    <property type="match status" value="1"/>
</dbReference>
<dbReference type="EMBL" id="PZJJ01000009">
    <property type="protein sequence ID" value="PTL39170.1"/>
    <property type="molecule type" value="Genomic_DNA"/>
</dbReference>
<dbReference type="InterPro" id="IPR052023">
    <property type="entry name" value="Histidine_kinase_KdpD"/>
</dbReference>
<dbReference type="InterPro" id="IPR006016">
    <property type="entry name" value="UspA"/>
</dbReference>
<evidence type="ECO:0000313" key="2">
    <source>
        <dbReference type="EMBL" id="PTL39170.1"/>
    </source>
</evidence>
<evidence type="ECO:0000313" key="3">
    <source>
        <dbReference type="Proteomes" id="UP000240509"/>
    </source>
</evidence>
<reference evidence="2 3" key="1">
    <citation type="submission" date="2018-03" db="EMBL/GenBank/DDBJ databases">
        <title>Alkalicoccus saliphilus sp. nov., isolated from a mineral pool.</title>
        <authorList>
            <person name="Zhao B."/>
        </authorList>
    </citation>
    <scope>NUCLEOTIDE SEQUENCE [LARGE SCALE GENOMIC DNA]</scope>
    <source>
        <strain evidence="2 3">6AG</strain>
    </source>
</reference>
<name>A0A2T4U6Z7_9BACI</name>
<dbReference type="Gene3D" id="3.40.50.620">
    <property type="entry name" value="HUPs"/>
    <property type="match status" value="1"/>
</dbReference>
<comment type="caution">
    <text evidence="2">The sequence shown here is derived from an EMBL/GenBank/DDBJ whole genome shotgun (WGS) entry which is preliminary data.</text>
</comment>
<dbReference type="Pfam" id="PF00582">
    <property type="entry name" value="Usp"/>
    <property type="match status" value="1"/>
</dbReference>
<sequence length="231" mass="26617">MIIKLFRSVIPLSKENVLVCVSYPESAGQLIERGIKETKAFQSECIVLHVYDPENDTSDMKEEEKREEIKKWADFHKATMILQPRQGSKKLGEIIGEVARANDVHHIIVGQAFRSRWDLLIHGSLVNELFHELEDVDVTIFKIKKDRVAAESHYDKGVSGYLYKKEGQYKIALEQPQGEGHEGIFFQHLHTDFLTGIFKAKIFGHPVVLYVVEGDVHERYQEELDTILEEK</sequence>
<dbReference type="GO" id="GO:0000155">
    <property type="term" value="F:phosphorelay sensor kinase activity"/>
    <property type="evidence" value="ECO:0007669"/>
    <property type="project" value="TreeGrafter"/>
</dbReference>
<gene>
    <name evidence="2" type="ORF">C6Y45_07180</name>
</gene>
<dbReference type="Proteomes" id="UP000240509">
    <property type="component" value="Unassembled WGS sequence"/>
</dbReference>
<dbReference type="AlphaFoldDB" id="A0A2T4U6Z7"/>
<dbReference type="PANTHER" id="PTHR45569:SF1">
    <property type="entry name" value="SENSOR PROTEIN KDPD"/>
    <property type="match status" value="1"/>
</dbReference>
<organism evidence="2 3">
    <name type="scientific">Alkalicoccus saliphilus</name>
    <dbReference type="NCBI Taxonomy" id="200989"/>
    <lineage>
        <taxon>Bacteria</taxon>
        <taxon>Bacillati</taxon>
        <taxon>Bacillota</taxon>
        <taxon>Bacilli</taxon>
        <taxon>Bacillales</taxon>
        <taxon>Bacillaceae</taxon>
        <taxon>Alkalicoccus</taxon>
    </lineage>
</organism>
<evidence type="ECO:0000259" key="1">
    <source>
        <dbReference type="Pfam" id="PF00582"/>
    </source>
</evidence>
<dbReference type="InterPro" id="IPR014729">
    <property type="entry name" value="Rossmann-like_a/b/a_fold"/>
</dbReference>
<protein>
    <recommendedName>
        <fullName evidence="1">UspA domain-containing protein</fullName>
    </recommendedName>
</protein>